<comment type="caution">
    <text evidence="2">The sequence shown here is derived from an EMBL/GenBank/DDBJ whole genome shotgun (WGS) entry which is preliminary data.</text>
</comment>
<keyword evidence="1" id="KW-0812">Transmembrane</keyword>
<evidence type="ECO:0000313" key="3">
    <source>
        <dbReference type="Proteomes" id="UP000450917"/>
    </source>
</evidence>
<evidence type="ECO:0000313" key="2">
    <source>
        <dbReference type="EMBL" id="MUG74021.1"/>
    </source>
</evidence>
<proteinExistence type="predicted"/>
<dbReference type="RefSeq" id="WP_155615825.1">
    <property type="nucleotide sequence ID" value="NZ_WNZX01000040.1"/>
</dbReference>
<name>A0A7X3CVQ3_9BACL</name>
<accession>A0A7X3CVQ3</accession>
<evidence type="ECO:0000256" key="1">
    <source>
        <dbReference type="SAM" id="Phobius"/>
    </source>
</evidence>
<feature type="transmembrane region" description="Helical" evidence="1">
    <location>
        <begin position="67"/>
        <end position="89"/>
    </location>
</feature>
<dbReference type="AlphaFoldDB" id="A0A7X3CVQ3"/>
<sequence>MQFRCSPGSLAVRPMTEERFAGLLSEARQVAAAREVGTEVPLISEGLETEGPPPAAGAANDRLQGLLWAQSAVVLATPVIVGLSSYTGYRLR</sequence>
<gene>
    <name evidence="2" type="ORF">GNP93_25880</name>
</gene>
<keyword evidence="1" id="KW-1133">Transmembrane helix</keyword>
<organism evidence="2 3">
    <name type="scientific">Paenibacillus validus</name>
    <dbReference type="NCBI Taxonomy" id="44253"/>
    <lineage>
        <taxon>Bacteria</taxon>
        <taxon>Bacillati</taxon>
        <taxon>Bacillota</taxon>
        <taxon>Bacilli</taxon>
        <taxon>Bacillales</taxon>
        <taxon>Paenibacillaceae</taxon>
        <taxon>Paenibacillus</taxon>
    </lineage>
</organism>
<keyword evidence="3" id="KW-1185">Reference proteome</keyword>
<dbReference type="Proteomes" id="UP000450917">
    <property type="component" value="Unassembled WGS sequence"/>
</dbReference>
<reference evidence="2 3" key="1">
    <citation type="submission" date="2019-11" db="EMBL/GenBank/DDBJ databases">
        <title>Draft genome sequences of five Paenibacillus species of dairy origin.</title>
        <authorList>
            <person name="Olajide A.M."/>
            <person name="Chen S."/>
            <person name="Lapointe G."/>
        </authorList>
    </citation>
    <scope>NUCLEOTIDE SEQUENCE [LARGE SCALE GENOMIC DNA]</scope>
    <source>
        <strain evidence="2 3">2CS3</strain>
    </source>
</reference>
<protein>
    <submittedName>
        <fullName evidence="2">Uncharacterized protein</fullName>
    </submittedName>
</protein>
<keyword evidence="1" id="KW-0472">Membrane</keyword>
<dbReference type="EMBL" id="WNZX01000040">
    <property type="protein sequence ID" value="MUG74021.1"/>
    <property type="molecule type" value="Genomic_DNA"/>
</dbReference>